<comment type="caution">
    <text evidence="5">The sequence shown here is derived from an EMBL/GenBank/DDBJ whole genome shotgun (WGS) entry which is preliminary data.</text>
</comment>
<keyword evidence="1" id="KW-0805">Transcription regulation</keyword>
<dbReference type="STRING" id="1424661.SAMN05216281_10555"/>
<dbReference type="PANTHER" id="PTHR43537">
    <property type="entry name" value="TRANSCRIPTIONAL REGULATOR, GNTR FAMILY"/>
    <property type="match status" value="1"/>
</dbReference>
<feature type="compositionally biased region" description="Polar residues" evidence="4">
    <location>
        <begin position="251"/>
        <end position="262"/>
    </location>
</feature>
<dbReference type="SUPFAM" id="SSF46785">
    <property type="entry name" value="Winged helix' DNA-binding domain"/>
    <property type="match status" value="1"/>
</dbReference>
<evidence type="ECO:0000313" key="6">
    <source>
        <dbReference type="Proteomes" id="UP000297654"/>
    </source>
</evidence>
<dbReference type="SMART" id="SM00345">
    <property type="entry name" value="HTH_GNTR"/>
    <property type="match status" value="1"/>
</dbReference>
<dbReference type="AlphaFoldDB" id="A0A1H8EU56"/>
<dbReference type="InterPro" id="IPR000524">
    <property type="entry name" value="Tscrpt_reg_HTH_GntR"/>
</dbReference>
<name>A0A1H8EU56_9MICO</name>
<evidence type="ECO:0000256" key="1">
    <source>
        <dbReference type="ARBA" id="ARBA00023015"/>
    </source>
</evidence>
<accession>A0A1H8EU56</accession>
<keyword evidence="3" id="KW-0804">Transcription</keyword>
<evidence type="ECO:0000256" key="3">
    <source>
        <dbReference type="ARBA" id="ARBA00023163"/>
    </source>
</evidence>
<dbReference type="RefSeq" id="WP_092108778.1">
    <property type="nucleotide sequence ID" value="NZ_FOCN01000005.1"/>
</dbReference>
<dbReference type="InterPro" id="IPR036390">
    <property type="entry name" value="WH_DNA-bd_sf"/>
</dbReference>
<dbReference type="GO" id="GO:0003677">
    <property type="term" value="F:DNA binding"/>
    <property type="evidence" value="ECO:0007669"/>
    <property type="project" value="UniProtKB-KW"/>
</dbReference>
<dbReference type="PANTHER" id="PTHR43537:SF49">
    <property type="entry name" value="TRANSCRIPTIONAL REGULATORY PROTEIN"/>
    <property type="match status" value="1"/>
</dbReference>
<dbReference type="PROSITE" id="PS50949">
    <property type="entry name" value="HTH_GNTR"/>
    <property type="match status" value="1"/>
</dbReference>
<dbReference type="Pfam" id="PF00392">
    <property type="entry name" value="GntR"/>
    <property type="match status" value="1"/>
</dbReference>
<dbReference type="InterPro" id="IPR008920">
    <property type="entry name" value="TF_FadR/GntR_C"/>
</dbReference>
<dbReference type="EMBL" id="SOFF01000041">
    <property type="protein sequence ID" value="TFB85394.1"/>
    <property type="molecule type" value="Genomic_DNA"/>
</dbReference>
<dbReference type="CDD" id="cd07377">
    <property type="entry name" value="WHTH_GntR"/>
    <property type="match status" value="1"/>
</dbReference>
<evidence type="ECO:0000313" key="5">
    <source>
        <dbReference type="EMBL" id="TFB85394.1"/>
    </source>
</evidence>
<protein>
    <submittedName>
        <fullName evidence="5">FadR family transcriptional regulator</fullName>
    </submittedName>
</protein>
<feature type="region of interest" description="Disordered" evidence="4">
    <location>
        <begin position="249"/>
        <end position="268"/>
    </location>
</feature>
<dbReference type="Proteomes" id="UP000297654">
    <property type="component" value="Unassembled WGS sequence"/>
</dbReference>
<dbReference type="Pfam" id="PF07729">
    <property type="entry name" value="FCD"/>
    <property type="match status" value="1"/>
</dbReference>
<sequence length="268" mass="28772">MPQSIRAGSATRAAIFAPLDGAGRAELVLQRLTDAIVLGVLHDGERLPSEAELARQLGVATVTAREALEILRRNNLVHTKRGRDGGSFVTFTGGGATDLQDDRLLAWSRVQMRDLGVHYSAIAGLAAELAADRASAADISNLEHILDHTDAGTADAARRGQGTFRLEVAALSQSPRLVREELRLQAEFGSLLWLSLREPLRRERCKAVQRETVAALVAEDGARARQLTVSQITESIEWLIEAKAVLEQKGRSTMTGSTSSPVPTGAPA</sequence>
<keyword evidence="6" id="KW-1185">Reference proteome</keyword>
<dbReference type="OrthoDB" id="9784718at2"/>
<dbReference type="PRINTS" id="PR00035">
    <property type="entry name" value="HTHGNTR"/>
</dbReference>
<organism evidence="5 6">
    <name type="scientific">Cryobacterium luteum</name>
    <dbReference type="NCBI Taxonomy" id="1424661"/>
    <lineage>
        <taxon>Bacteria</taxon>
        <taxon>Bacillati</taxon>
        <taxon>Actinomycetota</taxon>
        <taxon>Actinomycetes</taxon>
        <taxon>Micrococcales</taxon>
        <taxon>Microbacteriaceae</taxon>
        <taxon>Cryobacterium</taxon>
    </lineage>
</organism>
<dbReference type="GO" id="GO:0003700">
    <property type="term" value="F:DNA-binding transcription factor activity"/>
    <property type="evidence" value="ECO:0007669"/>
    <property type="project" value="InterPro"/>
</dbReference>
<dbReference type="InterPro" id="IPR011711">
    <property type="entry name" value="GntR_C"/>
</dbReference>
<gene>
    <name evidence="5" type="ORF">E3O10_14725</name>
</gene>
<keyword evidence="2" id="KW-0238">DNA-binding</keyword>
<proteinExistence type="predicted"/>
<evidence type="ECO:0000256" key="2">
    <source>
        <dbReference type="ARBA" id="ARBA00023125"/>
    </source>
</evidence>
<dbReference type="InterPro" id="IPR036388">
    <property type="entry name" value="WH-like_DNA-bd_sf"/>
</dbReference>
<evidence type="ECO:0000256" key="4">
    <source>
        <dbReference type="SAM" id="MobiDB-lite"/>
    </source>
</evidence>
<dbReference type="SUPFAM" id="SSF48008">
    <property type="entry name" value="GntR ligand-binding domain-like"/>
    <property type="match status" value="1"/>
</dbReference>
<dbReference type="Gene3D" id="1.10.10.10">
    <property type="entry name" value="Winged helix-like DNA-binding domain superfamily/Winged helix DNA-binding domain"/>
    <property type="match status" value="1"/>
</dbReference>
<dbReference type="Gene3D" id="1.20.120.530">
    <property type="entry name" value="GntR ligand-binding domain-like"/>
    <property type="match status" value="1"/>
</dbReference>
<reference evidence="5 6" key="1">
    <citation type="submission" date="2019-03" db="EMBL/GenBank/DDBJ databases">
        <title>Genomics of glacier-inhabiting Cryobacterium strains.</title>
        <authorList>
            <person name="Liu Q."/>
            <person name="Xin Y.-H."/>
        </authorList>
    </citation>
    <scope>NUCLEOTIDE SEQUENCE [LARGE SCALE GENOMIC DNA]</scope>
    <source>
        <strain evidence="5 6">Hh15</strain>
    </source>
</reference>